<protein>
    <recommendedName>
        <fullName evidence="6">Sec39 domain-containing protein</fullName>
    </recommendedName>
</protein>
<feature type="compositionally biased region" description="Basic and acidic residues" evidence="5">
    <location>
        <begin position="685"/>
        <end position="696"/>
    </location>
</feature>
<reference evidence="7 8" key="1">
    <citation type="journal article" date="2023" name="G3 (Bethesda)">
        <title>A chromosome-level genome assembly of Zasmidium syzygii isolated from banana leaves.</title>
        <authorList>
            <person name="van Westerhoven A.C."/>
            <person name="Mehrabi R."/>
            <person name="Talebi R."/>
            <person name="Steentjes M.B.F."/>
            <person name="Corcolon B."/>
            <person name="Chong P.A."/>
            <person name="Kema G.H.J."/>
            <person name="Seidl M.F."/>
        </authorList>
    </citation>
    <scope>NUCLEOTIDE SEQUENCE [LARGE SCALE GENOMIC DNA]</scope>
    <source>
        <strain evidence="7 8">P124</strain>
    </source>
</reference>
<dbReference type="PANTHER" id="PTHR40787:SF3">
    <property type="entry name" value="PROTEIN TRANSPORT PROTEIN SEC39"/>
    <property type="match status" value="1"/>
</dbReference>
<comment type="caution">
    <text evidence="7">The sequence shown here is derived from an EMBL/GenBank/DDBJ whole genome shotgun (WGS) entry which is preliminary data.</text>
</comment>
<dbReference type="PANTHER" id="PTHR40787">
    <property type="entry name" value="SECRETED PROTEIN"/>
    <property type="match status" value="1"/>
</dbReference>
<evidence type="ECO:0000313" key="8">
    <source>
        <dbReference type="Proteomes" id="UP001305779"/>
    </source>
</evidence>
<dbReference type="EMBL" id="JAXOVC010000001">
    <property type="protein sequence ID" value="KAK4507567.1"/>
    <property type="molecule type" value="Genomic_DNA"/>
</dbReference>
<proteinExistence type="predicted"/>
<organism evidence="7 8">
    <name type="scientific">Zasmidium cellare</name>
    <name type="common">Wine cellar mold</name>
    <name type="synonym">Racodium cellare</name>
    <dbReference type="NCBI Taxonomy" id="395010"/>
    <lineage>
        <taxon>Eukaryota</taxon>
        <taxon>Fungi</taxon>
        <taxon>Dikarya</taxon>
        <taxon>Ascomycota</taxon>
        <taxon>Pezizomycotina</taxon>
        <taxon>Dothideomycetes</taxon>
        <taxon>Dothideomycetidae</taxon>
        <taxon>Mycosphaerellales</taxon>
        <taxon>Mycosphaerellaceae</taxon>
        <taxon>Zasmidium</taxon>
    </lineage>
</organism>
<dbReference type="InterPro" id="IPR013244">
    <property type="entry name" value="Sec39_domain"/>
</dbReference>
<evidence type="ECO:0000259" key="6">
    <source>
        <dbReference type="Pfam" id="PF08314"/>
    </source>
</evidence>
<feature type="region of interest" description="Disordered" evidence="5">
    <location>
        <begin position="903"/>
        <end position="944"/>
    </location>
</feature>
<dbReference type="Pfam" id="PF08314">
    <property type="entry name" value="Sec39"/>
    <property type="match status" value="1"/>
</dbReference>
<evidence type="ECO:0000313" key="7">
    <source>
        <dbReference type="EMBL" id="KAK4507567.1"/>
    </source>
</evidence>
<accession>A0ABR0F0V9</accession>
<comment type="subcellular location">
    <subcellularLocation>
        <location evidence="1">Endoplasmic reticulum</location>
    </subcellularLocation>
</comment>
<name>A0ABR0F0V9_ZASCE</name>
<gene>
    <name evidence="7" type="ORF">PRZ48_001302</name>
</gene>
<feature type="region of interest" description="Disordered" evidence="5">
    <location>
        <begin position="732"/>
        <end position="760"/>
    </location>
</feature>
<keyword evidence="3" id="KW-0256">Endoplasmic reticulum</keyword>
<feature type="region of interest" description="Disordered" evidence="5">
    <location>
        <begin position="674"/>
        <end position="696"/>
    </location>
</feature>
<evidence type="ECO:0000256" key="1">
    <source>
        <dbReference type="ARBA" id="ARBA00004240"/>
    </source>
</evidence>
<feature type="compositionally biased region" description="Polar residues" evidence="5">
    <location>
        <begin position="918"/>
        <end position="933"/>
    </location>
</feature>
<keyword evidence="2" id="KW-0813">Transport</keyword>
<dbReference type="Proteomes" id="UP001305779">
    <property type="component" value="Unassembled WGS sequence"/>
</dbReference>
<keyword evidence="4" id="KW-0653">Protein transport</keyword>
<evidence type="ECO:0000256" key="4">
    <source>
        <dbReference type="ARBA" id="ARBA00022927"/>
    </source>
</evidence>
<keyword evidence="8" id="KW-1185">Reference proteome</keyword>
<sequence>MDPKDLTPAQCVLLTVHLASESNIKALHTFTPSRLDALDPELVLRILLTYLPEALDPREYTNYVEEVASRLYVNIDREDVEVNTSPVKDISDAQAQKRVKKLHLLKIQPPSFPPHAPKDLLTWFLCHRAYRIDEETGLLNLVPALIEPFINRNDFIRTWYIAVVLPLLRMEIEYYPEDEKASMPLPEFEALSGRKGIDVLMSKASEAGAAGESAKLDNVGRDIKSLVGPWMYGHTERKRRRLDHDHEQERPNRSRSVEDVALGVRKIALEGVSDADKTGHDWEYMYRWLVHHAVDNFELVSRAVEEWEGPGDVDLGGFDRGGVHYLDEEEQQKLELQYAQAAFASCYAAQANSPETVQKAHDILARLAELLEFIPPPDLATSVDSLPRIERHATKLDQSQTVADLLPDALLQPEHPLTTPRLETYMLLQMMVYSAYQFSGLGYPLSLVNVARLHFYSTPEEQIDVLTRILRHLSKNGSRRDDTQWTADRAKLLWLWNWGIEPEENDNLNEGSGVLGKIPKETFEEEMLKTFVDTSCFELINSLYISNSAQLSPSRVEQIVLDKAMEAYDSASNGNRTRGGMKRANDIITAFRPRYPNSTKFQEAGALISATHALSFYSLTLQHGVPFQPVSIRVSHDPISLISKVLEQNPRSYTKLDDLIEIARNLVSAGLHSNEDDETAFNNSKEADPEALGKRRKDAERRVTFMAIQAALSEHDFETAYSYIVSRLTPSGADIDGPNDDRRPRHQKTSSRSKNDPDDDISWRAAFLAGRYRPQESAPTLRRLEQRTELLSLALLLAPGSALTEILAAWRRCEEEMTSLQLAQQQEEDEFDDRADKRMSSGSSALPGNFTVGGEQPQLILNQKRREMGRMGAANRGNDETPLSMFDLTRNAARAFSKNAFPLQGAARSSGEQERSMEASTGSLGSERPTSPSERVRKRDMVANAASGALASGLGWVLGATPNQGQGQER</sequence>
<evidence type="ECO:0000256" key="2">
    <source>
        <dbReference type="ARBA" id="ARBA00022448"/>
    </source>
</evidence>
<evidence type="ECO:0000256" key="3">
    <source>
        <dbReference type="ARBA" id="ARBA00022824"/>
    </source>
</evidence>
<evidence type="ECO:0000256" key="5">
    <source>
        <dbReference type="SAM" id="MobiDB-lite"/>
    </source>
</evidence>
<feature type="domain" description="Sec39" evidence="6">
    <location>
        <begin position="12"/>
        <end position="830"/>
    </location>
</feature>